<sequence>MNYKLDKQIVHNDVLRNSFIDLAIKTFDLSFKEWYRKGYWTDAYIPYALVSNNKVIANASANIIDLIWQGEPRRYIQIGTVMTDIDHRDKGLAGQLVREILTDWQDKADAFFLFANPTTVDFYPKFGFERTAEYQYIMPVVPAAGDFRKLDMDQPEEVARLQRYYQKSNPFSQLRVEDNFGLLMFYCSAFMKHFVYYSDKNQAIAIAMQNGPALICFDIFCDSGRSLSAIINELADENTYQAILGFTPKENRTGEYEKIEGEDILFIYGQKENIFKENKLMFPLLSHA</sequence>
<dbReference type="Pfam" id="PF13527">
    <property type="entry name" value="Acetyltransf_9"/>
    <property type="match status" value="1"/>
</dbReference>
<dbReference type="EMBL" id="CP003218">
    <property type="protein sequence ID" value="AEX04375.1"/>
    <property type="molecule type" value="Genomic_DNA"/>
</dbReference>
<dbReference type="RefSeq" id="WP_014228243.1">
    <property type="nucleotide sequence ID" value="NC_016612.1"/>
</dbReference>
<dbReference type="SUPFAM" id="SSF55729">
    <property type="entry name" value="Acyl-CoA N-acyltransferases (Nat)"/>
    <property type="match status" value="1"/>
</dbReference>
<dbReference type="AlphaFoldDB" id="A0A0H3HD67"/>
<reference evidence="2 3" key="1">
    <citation type="journal article" date="2012" name="J. Bacteriol.">
        <title>Complete genome sequence of Klebsiella oxytoca KCTC 1686, used in production of 2,3-butanediol.</title>
        <authorList>
            <person name="Shin S.H."/>
            <person name="Kim S."/>
            <person name="Kim J.Y."/>
            <person name="Lee S."/>
            <person name="Um Y."/>
            <person name="Oh M.K."/>
            <person name="Kim Y.R."/>
            <person name="Lee J."/>
            <person name="Yang K.S."/>
        </authorList>
    </citation>
    <scope>NUCLEOTIDE SEQUENCE [LARGE SCALE GENOMIC DNA]</scope>
    <source>
        <strain evidence="3">ATCC 8724 / DSM 4798 / JCM 20051 / NBRC 3318 / NRRL B-199 / KCTC 1686</strain>
    </source>
</reference>
<feature type="domain" description="N-acetyltransferase" evidence="1">
    <location>
        <begin position="1"/>
        <end position="157"/>
    </location>
</feature>
<keyword evidence="2" id="KW-0808">Transferase</keyword>
<dbReference type="GO" id="GO:0016747">
    <property type="term" value="F:acyltransferase activity, transferring groups other than amino-acyl groups"/>
    <property type="evidence" value="ECO:0007669"/>
    <property type="project" value="InterPro"/>
</dbReference>
<name>A0A0H3HD67_KLEM8</name>
<dbReference type="PROSITE" id="PS51186">
    <property type="entry name" value="GNAT"/>
    <property type="match status" value="1"/>
</dbReference>
<evidence type="ECO:0000259" key="1">
    <source>
        <dbReference type="PROSITE" id="PS51186"/>
    </source>
</evidence>
<accession>A0A0H3HD67</accession>
<evidence type="ECO:0000313" key="2">
    <source>
        <dbReference type="EMBL" id="AEX04375.1"/>
    </source>
</evidence>
<dbReference type="KEGG" id="kox:KOX_13255"/>
<dbReference type="PATRIC" id="fig|1006551.4.peg.2667"/>
<organism evidence="2 3">
    <name type="scientific">Klebsiella michiganensis (strain ATCC 8724 / DSM 4798 / JCM 20051 / NBRC 3318 / NRRL B-199 / KCTC 1686 / BUCSAV 143 / CCM 1901)</name>
    <dbReference type="NCBI Taxonomy" id="1006551"/>
    <lineage>
        <taxon>Bacteria</taxon>
        <taxon>Pseudomonadati</taxon>
        <taxon>Pseudomonadota</taxon>
        <taxon>Gammaproteobacteria</taxon>
        <taxon>Enterobacterales</taxon>
        <taxon>Enterobacteriaceae</taxon>
        <taxon>Klebsiella/Raoultella group</taxon>
        <taxon>Klebsiella</taxon>
    </lineage>
</organism>
<dbReference type="HOGENOM" id="CLU_081766_0_1_6"/>
<proteinExistence type="predicted"/>
<dbReference type="InterPro" id="IPR016181">
    <property type="entry name" value="Acyl_CoA_acyltransferase"/>
</dbReference>
<evidence type="ECO:0000313" key="3">
    <source>
        <dbReference type="Proteomes" id="UP000007843"/>
    </source>
</evidence>
<gene>
    <name evidence="2" type="ordered locus">KOX_13255</name>
</gene>
<dbReference type="Gene3D" id="3.40.630.30">
    <property type="match status" value="1"/>
</dbReference>
<dbReference type="InterPro" id="IPR000182">
    <property type="entry name" value="GNAT_dom"/>
</dbReference>
<protein>
    <submittedName>
        <fullName evidence="2">Putative GNAT-family acetyltransferase</fullName>
    </submittedName>
</protein>
<dbReference type="Proteomes" id="UP000007843">
    <property type="component" value="Chromosome"/>
</dbReference>